<dbReference type="RefSeq" id="WP_379906741.1">
    <property type="nucleotide sequence ID" value="NZ_JBHRTR010000054.1"/>
</dbReference>
<protein>
    <submittedName>
        <fullName evidence="2">Portal protein</fullName>
    </submittedName>
</protein>
<reference evidence="3" key="1">
    <citation type="journal article" date="2019" name="Int. J. Syst. Evol. Microbiol.">
        <title>The Global Catalogue of Microorganisms (GCM) 10K type strain sequencing project: providing services to taxonomists for standard genome sequencing and annotation.</title>
        <authorList>
            <consortium name="The Broad Institute Genomics Platform"/>
            <consortium name="The Broad Institute Genome Sequencing Center for Infectious Disease"/>
            <person name="Wu L."/>
            <person name="Ma J."/>
        </authorList>
    </citation>
    <scope>NUCLEOTIDE SEQUENCE [LARGE SCALE GENOMIC DNA]</scope>
    <source>
        <strain evidence="3">KCTC 42964</strain>
    </source>
</reference>
<organism evidence="2 3">
    <name type="scientific">Marinibaculum pumilum</name>
    <dbReference type="NCBI Taxonomy" id="1766165"/>
    <lineage>
        <taxon>Bacteria</taxon>
        <taxon>Pseudomonadati</taxon>
        <taxon>Pseudomonadota</taxon>
        <taxon>Alphaproteobacteria</taxon>
        <taxon>Rhodospirillales</taxon>
        <taxon>Rhodospirillaceae</taxon>
        <taxon>Marinibaculum</taxon>
    </lineage>
</organism>
<dbReference type="Proteomes" id="UP001595528">
    <property type="component" value="Unassembled WGS sequence"/>
</dbReference>
<feature type="compositionally biased region" description="Pro residues" evidence="1">
    <location>
        <begin position="579"/>
        <end position="595"/>
    </location>
</feature>
<evidence type="ECO:0000313" key="2">
    <source>
        <dbReference type="EMBL" id="MFC3231275.1"/>
    </source>
</evidence>
<sequence>MSEQDILAEARDRFAASREASAADRLEAEADFRFARLGEQWEPAMRRARELEGRPALTINRLPAFIRQVVNDARQAKPGIRVSPVDSGADPDTAAVIGGLIRAIERHSRADEAYDTAIDHAVTGGFGFFRIAIDHAGPDSFDLEARIERIADPLKVHWDPDSTALDAADWAHAFVAESLPVESFRRRHPDAEPVDFDGDGRAARDDGRVRISEYWRREHEQRTLLLARMPDGSLLTLPAERLEAWLEELHRMIGADPTGLVEVVRERKVEVPKVTRRLISGSAVLETADWPGSTIPICPVWGDETILDGRRRFRSLIRDARDPQKMFNFWRSATTELVALAPRAPWLMPAGALPQNGTERQKWALANARSFAYLTYEGPVPPQRQPFAGVPAGAIQEALNAADDMKAITGIYDPALGARSNETSGRAILARQRESQVSNFHFLDNLNRAIRYAGQCLVEIIPAIYGPRQAVRILGEDMAEKVVALAGAGGGAAGGGPDGRLYDLSVGRYDVTVRAGPSYQTQREEAREVLVELIRARPELAPVVGDVLLDNMDFAGAEVIAERLRRLLPAPLQQGQAGPPGPVRPSPGPAQPGPAMPTGRAM</sequence>
<keyword evidence="3" id="KW-1185">Reference proteome</keyword>
<dbReference type="InterPro" id="IPR032427">
    <property type="entry name" value="P22_portal"/>
</dbReference>
<proteinExistence type="predicted"/>
<evidence type="ECO:0000313" key="3">
    <source>
        <dbReference type="Proteomes" id="UP001595528"/>
    </source>
</evidence>
<accession>A0ABV7L9T3</accession>
<name>A0ABV7L9T3_9PROT</name>
<dbReference type="EMBL" id="JBHRTR010000054">
    <property type="protein sequence ID" value="MFC3231275.1"/>
    <property type="molecule type" value="Genomic_DNA"/>
</dbReference>
<gene>
    <name evidence="2" type="ORF">ACFOGJ_28765</name>
</gene>
<feature type="region of interest" description="Disordered" evidence="1">
    <location>
        <begin position="572"/>
        <end position="602"/>
    </location>
</feature>
<comment type="caution">
    <text evidence="2">The sequence shown here is derived from an EMBL/GenBank/DDBJ whole genome shotgun (WGS) entry which is preliminary data.</text>
</comment>
<dbReference type="Pfam" id="PF16510">
    <property type="entry name" value="P22_portal"/>
    <property type="match status" value="1"/>
</dbReference>
<evidence type="ECO:0000256" key="1">
    <source>
        <dbReference type="SAM" id="MobiDB-lite"/>
    </source>
</evidence>